<dbReference type="CDD" id="cd00207">
    <property type="entry name" value="fer2"/>
    <property type="match status" value="1"/>
</dbReference>
<evidence type="ECO:0000313" key="9">
    <source>
        <dbReference type="Proteomes" id="UP000266327"/>
    </source>
</evidence>
<dbReference type="GO" id="GO:0046872">
    <property type="term" value="F:metal ion binding"/>
    <property type="evidence" value="ECO:0007669"/>
    <property type="project" value="UniProtKB-KW"/>
</dbReference>
<dbReference type="OrthoDB" id="9799640at2"/>
<dbReference type="GO" id="GO:0051537">
    <property type="term" value="F:2 iron, 2 sulfur cluster binding"/>
    <property type="evidence" value="ECO:0007669"/>
    <property type="project" value="UniProtKB-KW"/>
</dbReference>
<dbReference type="PANTHER" id="PTHR23426:SF65">
    <property type="entry name" value="FERREDOXIN-2, MITOCHONDRIAL"/>
    <property type="match status" value="1"/>
</dbReference>
<dbReference type="Gene3D" id="3.10.20.30">
    <property type="match status" value="1"/>
</dbReference>
<accession>A0A3A3G6V9</accession>
<sequence>MPSVVFVLPDGERKEVNVLKNASAMSGAVQGGVTAILAECGGACACATCHVYVDPACESLLPPVGDLEDELLDAVAAERKPNSRLSCQIKITPELDGALILHVPDRQA</sequence>
<protein>
    <submittedName>
        <fullName evidence="8">Ferredoxin</fullName>
    </submittedName>
</protein>
<evidence type="ECO:0000256" key="3">
    <source>
        <dbReference type="ARBA" id="ARBA00022723"/>
    </source>
</evidence>
<keyword evidence="9" id="KW-1185">Reference proteome</keyword>
<comment type="caution">
    <text evidence="8">The sequence shown here is derived from an EMBL/GenBank/DDBJ whole genome shotgun (WGS) entry which is preliminary data.</text>
</comment>
<evidence type="ECO:0000256" key="6">
    <source>
        <dbReference type="ARBA" id="ARBA00034078"/>
    </source>
</evidence>
<evidence type="ECO:0000256" key="5">
    <source>
        <dbReference type="ARBA" id="ARBA00023014"/>
    </source>
</evidence>
<comment type="cofactor">
    <cofactor evidence="6">
        <name>[2Fe-2S] cluster</name>
        <dbReference type="ChEBI" id="CHEBI:190135"/>
    </cofactor>
</comment>
<dbReference type="PRINTS" id="PR00355">
    <property type="entry name" value="ADRENODOXIN"/>
</dbReference>
<keyword evidence="4" id="KW-0408">Iron</keyword>
<dbReference type="Pfam" id="PF00111">
    <property type="entry name" value="Fer2"/>
    <property type="match status" value="1"/>
</dbReference>
<dbReference type="GO" id="GO:0005829">
    <property type="term" value="C:cytosol"/>
    <property type="evidence" value="ECO:0007669"/>
    <property type="project" value="TreeGrafter"/>
</dbReference>
<organism evidence="8 9">
    <name type="scientific">Noviherbaspirillum sedimenti</name>
    <dbReference type="NCBI Taxonomy" id="2320865"/>
    <lineage>
        <taxon>Bacteria</taxon>
        <taxon>Pseudomonadati</taxon>
        <taxon>Pseudomonadota</taxon>
        <taxon>Betaproteobacteria</taxon>
        <taxon>Burkholderiales</taxon>
        <taxon>Oxalobacteraceae</taxon>
        <taxon>Noviherbaspirillum</taxon>
    </lineage>
</organism>
<dbReference type="PROSITE" id="PS00814">
    <property type="entry name" value="ADX"/>
    <property type="match status" value="1"/>
</dbReference>
<evidence type="ECO:0000256" key="1">
    <source>
        <dbReference type="ARBA" id="ARBA00010914"/>
    </source>
</evidence>
<dbReference type="InterPro" id="IPR001041">
    <property type="entry name" value="2Fe-2S_ferredoxin-type"/>
</dbReference>
<dbReference type="InterPro" id="IPR012675">
    <property type="entry name" value="Beta-grasp_dom_sf"/>
</dbReference>
<gene>
    <name evidence="8" type="ORF">D3878_18715</name>
</gene>
<dbReference type="EMBL" id="QYUQ01000002">
    <property type="protein sequence ID" value="RJG03375.1"/>
    <property type="molecule type" value="Genomic_DNA"/>
</dbReference>
<keyword evidence="5" id="KW-0411">Iron-sulfur</keyword>
<dbReference type="InterPro" id="IPR001055">
    <property type="entry name" value="Adrenodoxin-like"/>
</dbReference>
<dbReference type="SUPFAM" id="SSF54292">
    <property type="entry name" value="2Fe-2S ferredoxin-like"/>
    <property type="match status" value="1"/>
</dbReference>
<feature type="domain" description="2Fe-2S ferredoxin-type" evidence="7">
    <location>
        <begin position="2"/>
        <end position="107"/>
    </location>
</feature>
<dbReference type="Proteomes" id="UP000266327">
    <property type="component" value="Unassembled WGS sequence"/>
</dbReference>
<keyword evidence="2" id="KW-0001">2Fe-2S</keyword>
<evidence type="ECO:0000256" key="4">
    <source>
        <dbReference type="ARBA" id="ARBA00023004"/>
    </source>
</evidence>
<dbReference type="PANTHER" id="PTHR23426">
    <property type="entry name" value="FERREDOXIN/ADRENODOXIN"/>
    <property type="match status" value="1"/>
</dbReference>
<keyword evidence="3" id="KW-0479">Metal-binding</keyword>
<evidence type="ECO:0000313" key="8">
    <source>
        <dbReference type="EMBL" id="RJG03375.1"/>
    </source>
</evidence>
<evidence type="ECO:0000259" key="7">
    <source>
        <dbReference type="PROSITE" id="PS51085"/>
    </source>
</evidence>
<evidence type="ECO:0000256" key="2">
    <source>
        <dbReference type="ARBA" id="ARBA00022714"/>
    </source>
</evidence>
<name>A0A3A3G6V9_9BURK</name>
<comment type="similarity">
    <text evidence="1">Belongs to the adrenodoxin/putidaredoxin family.</text>
</comment>
<reference evidence="9" key="1">
    <citation type="submission" date="2018-09" db="EMBL/GenBank/DDBJ databases">
        <authorList>
            <person name="Zhu H."/>
        </authorList>
    </citation>
    <scope>NUCLEOTIDE SEQUENCE [LARGE SCALE GENOMIC DNA]</scope>
    <source>
        <strain evidence="9">K1S02-23</strain>
    </source>
</reference>
<dbReference type="GO" id="GO:0009055">
    <property type="term" value="F:electron transfer activity"/>
    <property type="evidence" value="ECO:0007669"/>
    <property type="project" value="TreeGrafter"/>
</dbReference>
<dbReference type="InterPro" id="IPR036010">
    <property type="entry name" value="2Fe-2S_ferredoxin-like_sf"/>
</dbReference>
<dbReference type="RefSeq" id="WP_119786870.1">
    <property type="nucleotide sequence ID" value="NZ_QYUQ01000002.1"/>
</dbReference>
<proteinExistence type="inferred from homology"/>
<dbReference type="InterPro" id="IPR018298">
    <property type="entry name" value="Adrenodoxin_Fe-S_BS"/>
</dbReference>
<dbReference type="GO" id="GO:0140647">
    <property type="term" value="P:P450-containing electron transport chain"/>
    <property type="evidence" value="ECO:0007669"/>
    <property type="project" value="InterPro"/>
</dbReference>
<dbReference type="AlphaFoldDB" id="A0A3A3G6V9"/>
<dbReference type="PROSITE" id="PS51085">
    <property type="entry name" value="2FE2S_FER_2"/>
    <property type="match status" value="1"/>
</dbReference>